<dbReference type="HOGENOM" id="CLU_081634_0_0_1"/>
<accession>A0A0D1XX90</accession>
<dbReference type="AlphaFoldDB" id="A0A0D1XX90"/>
<dbReference type="Pfam" id="PF25484">
    <property type="entry name" value="DUF7907"/>
    <property type="match status" value="1"/>
</dbReference>
<evidence type="ECO:0000313" key="3">
    <source>
        <dbReference type="EMBL" id="KIW07396.1"/>
    </source>
</evidence>
<feature type="chain" id="PRO_5002236604" description="DUF7907 domain-containing protein" evidence="1">
    <location>
        <begin position="19"/>
        <end position="205"/>
    </location>
</feature>
<dbReference type="STRING" id="253628.A0A0D1XX90"/>
<sequence length="205" mass="22412">MLLLFIFIYFAAASLGSATRSNPFQLVVHSENATYDGKAVTTCHQGALITSLCISKEAVNLSSTEPFALNSVTASVGFLEFLSPAQASSTETNENSTYFPMNLQYYPYTNVAMGFFQPHEANETVNAQQFTFDTNGRLVMSAPIMDDALAPNWQPAPANSTVNRWYVCDTWAPAPYRTTAIVWGLGRDAPQNPTCQKVDVVKVSS</sequence>
<dbReference type="EMBL" id="KN847533">
    <property type="protein sequence ID" value="KIW07396.1"/>
    <property type="molecule type" value="Genomic_DNA"/>
</dbReference>
<keyword evidence="4" id="KW-1185">Reference proteome</keyword>
<proteinExistence type="predicted"/>
<evidence type="ECO:0000313" key="4">
    <source>
        <dbReference type="Proteomes" id="UP000053259"/>
    </source>
</evidence>
<evidence type="ECO:0000256" key="1">
    <source>
        <dbReference type="SAM" id="SignalP"/>
    </source>
</evidence>
<feature type="domain" description="DUF7907" evidence="2">
    <location>
        <begin position="21"/>
        <end position="203"/>
    </location>
</feature>
<feature type="signal peptide" evidence="1">
    <location>
        <begin position="1"/>
        <end position="18"/>
    </location>
</feature>
<dbReference type="OrthoDB" id="3515453at2759"/>
<gene>
    <name evidence="3" type="ORF">PV09_02238</name>
</gene>
<protein>
    <recommendedName>
        <fullName evidence="2">DUF7907 domain-containing protein</fullName>
    </recommendedName>
</protein>
<reference evidence="3 4" key="1">
    <citation type="submission" date="2015-01" db="EMBL/GenBank/DDBJ databases">
        <title>The Genome Sequence of Ochroconis gallopava CBS43764.</title>
        <authorList>
            <consortium name="The Broad Institute Genomics Platform"/>
            <person name="Cuomo C."/>
            <person name="de Hoog S."/>
            <person name="Gorbushina A."/>
            <person name="Stielow B."/>
            <person name="Teixiera M."/>
            <person name="Abouelleil A."/>
            <person name="Chapman S.B."/>
            <person name="Priest M."/>
            <person name="Young S.K."/>
            <person name="Wortman J."/>
            <person name="Nusbaum C."/>
            <person name="Birren B."/>
        </authorList>
    </citation>
    <scope>NUCLEOTIDE SEQUENCE [LARGE SCALE GENOMIC DNA]</scope>
    <source>
        <strain evidence="3 4">CBS 43764</strain>
    </source>
</reference>
<dbReference type="VEuPathDB" id="FungiDB:PV09_02238"/>
<name>A0A0D1XX90_9PEZI</name>
<keyword evidence="1" id="KW-0732">Signal</keyword>
<dbReference type="InParanoid" id="A0A0D1XX90"/>
<dbReference type="RefSeq" id="XP_016217265.1">
    <property type="nucleotide sequence ID" value="XM_016355249.1"/>
</dbReference>
<dbReference type="InterPro" id="IPR057229">
    <property type="entry name" value="DUF7907"/>
</dbReference>
<organism evidence="3 4">
    <name type="scientific">Verruconis gallopava</name>
    <dbReference type="NCBI Taxonomy" id="253628"/>
    <lineage>
        <taxon>Eukaryota</taxon>
        <taxon>Fungi</taxon>
        <taxon>Dikarya</taxon>
        <taxon>Ascomycota</taxon>
        <taxon>Pezizomycotina</taxon>
        <taxon>Dothideomycetes</taxon>
        <taxon>Pleosporomycetidae</taxon>
        <taxon>Venturiales</taxon>
        <taxon>Sympoventuriaceae</taxon>
        <taxon>Verruconis</taxon>
    </lineage>
</organism>
<evidence type="ECO:0000259" key="2">
    <source>
        <dbReference type="Pfam" id="PF25484"/>
    </source>
</evidence>
<dbReference type="GeneID" id="27310211"/>
<dbReference type="Proteomes" id="UP000053259">
    <property type="component" value="Unassembled WGS sequence"/>
</dbReference>